<organism evidence="3 4">
    <name type="scientific">Candidatus Daviesbacteria bacterium GW2011_GWB1_41_5</name>
    <dbReference type="NCBI Taxonomy" id="1618429"/>
    <lineage>
        <taxon>Bacteria</taxon>
        <taxon>Candidatus Daviesiibacteriota</taxon>
    </lineage>
</organism>
<evidence type="ECO:0000256" key="1">
    <source>
        <dbReference type="PROSITE-ProRule" id="PRU00464"/>
    </source>
</evidence>
<comment type="caution">
    <text evidence="3">The sequence shown here is derived from an EMBL/GenBank/DDBJ whole genome shotgun (WGS) entry which is preliminary data.</text>
</comment>
<dbReference type="SUPFAM" id="SSF54197">
    <property type="entry name" value="HIT-like"/>
    <property type="match status" value="1"/>
</dbReference>
<evidence type="ECO:0000313" key="3">
    <source>
        <dbReference type="EMBL" id="KKS13353.1"/>
    </source>
</evidence>
<evidence type="ECO:0000259" key="2">
    <source>
        <dbReference type="PROSITE" id="PS51084"/>
    </source>
</evidence>
<protein>
    <recommendedName>
        <fullName evidence="2">HIT domain-containing protein</fullName>
    </recommendedName>
</protein>
<feature type="short sequence motif" description="Histidine triad motif" evidence="1">
    <location>
        <begin position="94"/>
        <end position="98"/>
    </location>
</feature>
<dbReference type="AlphaFoldDB" id="A0A0G0ZK55"/>
<dbReference type="Pfam" id="PF01230">
    <property type="entry name" value="HIT"/>
    <property type="match status" value="1"/>
</dbReference>
<sequence>MATQLECGFCNPPEKYQKFYIRDYGYWRVALHESQVYLGRCIIPLKRHLEDQSLVTPEEWMEMLQITRDLWGVTKELFGTGRFNLSTLGNEINHTHFHFIPRYEKKVVFEGITFRDDNWGKNYTPYNRGLLVPEEIQLKIRDAIKSELA</sequence>
<dbReference type="InterPro" id="IPR011146">
    <property type="entry name" value="HIT-like"/>
</dbReference>
<dbReference type="EMBL" id="LCBN01000026">
    <property type="protein sequence ID" value="KKS13353.1"/>
    <property type="molecule type" value="Genomic_DNA"/>
</dbReference>
<feature type="domain" description="HIT" evidence="2">
    <location>
        <begin position="42"/>
        <end position="109"/>
    </location>
</feature>
<dbReference type="PROSITE" id="PS51084">
    <property type="entry name" value="HIT_2"/>
    <property type="match status" value="1"/>
</dbReference>
<dbReference type="InterPro" id="IPR036265">
    <property type="entry name" value="HIT-like_sf"/>
</dbReference>
<dbReference type="Gene3D" id="3.30.428.10">
    <property type="entry name" value="HIT-like"/>
    <property type="match status" value="1"/>
</dbReference>
<dbReference type="GO" id="GO:0003824">
    <property type="term" value="F:catalytic activity"/>
    <property type="evidence" value="ECO:0007669"/>
    <property type="project" value="InterPro"/>
</dbReference>
<evidence type="ECO:0000313" key="4">
    <source>
        <dbReference type="Proteomes" id="UP000034753"/>
    </source>
</evidence>
<dbReference type="Proteomes" id="UP000034753">
    <property type="component" value="Unassembled WGS sequence"/>
</dbReference>
<proteinExistence type="predicted"/>
<name>A0A0G0ZK55_9BACT</name>
<reference evidence="3 4" key="1">
    <citation type="journal article" date="2015" name="Nature">
        <title>rRNA introns, odd ribosomes, and small enigmatic genomes across a large radiation of phyla.</title>
        <authorList>
            <person name="Brown C.T."/>
            <person name="Hug L.A."/>
            <person name="Thomas B.C."/>
            <person name="Sharon I."/>
            <person name="Castelle C.J."/>
            <person name="Singh A."/>
            <person name="Wilkins M.J."/>
            <person name="Williams K.H."/>
            <person name="Banfield J.F."/>
        </authorList>
    </citation>
    <scope>NUCLEOTIDE SEQUENCE [LARGE SCALE GENOMIC DNA]</scope>
</reference>
<gene>
    <name evidence="3" type="ORF">UU67_C0026G0011</name>
</gene>
<accession>A0A0G0ZK55</accession>